<evidence type="ECO:0008006" key="4">
    <source>
        <dbReference type="Google" id="ProtNLM"/>
    </source>
</evidence>
<proteinExistence type="predicted"/>
<gene>
    <name evidence="2" type="ORF">DB31_5168</name>
</gene>
<evidence type="ECO:0000313" key="2">
    <source>
        <dbReference type="EMBL" id="KFE70126.1"/>
    </source>
</evidence>
<reference evidence="2 3" key="1">
    <citation type="submission" date="2014-04" db="EMBL/GenBank/DDBJ databases">
        <title>Genome assembly of Hyalangium minutum DSM 14724.</title>
        <authorList>
            <person name="Sharma G."/>
            <person name="Subramanian S."/>
        </authorList>
    </citation>
    <scope>NUCLEOTIDE SEQUENCE [LARGE SCALE GENOMIC DNA]</scope>
    <source>
        <strain evidence="2 3">DSM 14724</strain>
    </source>
</reference>
<dbReference type="Pfam" id="PF12732">
    <property type="entry name" value="YtxH"/>
    <property type="match status" value="1"/>
</dbReference>
<evidence type="ECO:0000313" key="3">
    <source>
        <dbReference type="Proteomes" id="UP000028725"/>
    </source>
</evidence>
<keyword evidence="1" id="KW-0812">Transmembrane</keyword>
<keyword evidence="3" id="KW-1185">Reference proteome</keyword>
<dbReference type="InterPro" id="IPR024623">
    <property type="entry name" value="YtxH"/>
</dbReference>
<dbReference type="AlphaFoldDB" id="A0A085WR13"/>
<name>A0A085WR13_9BACT</name>
<sequence length="114" mass="12333">MFATKAKWAAKSGIYRKWLAHKFLNDIPRVAKDKWEDFDVDELLHAVGLTTYKPAKAGFGTLGVFIIGAAVGSIAALLLAPTPGTELRTQVKDKAMGYLNKQNLGIGQEKTASA</sequence>
<keyword evidence="1" id="KW-1133">Transmembrane helix</keyword>
<dbReference type="RefSeq" id="WP_044184801.1">
    <property type="nucleotide sequence ID" value="NZ_JMCB01000003.1"/>
</dbReference>
<dbReference type="STRING" id="394096.DB31_5168"/>
<accession>A0A085WR13</accession>
<organism evidence="2 3">
    <name type="scientific">Hyalangium minutum</name>
    <dbReference type="NCBI Taxonomy" id="394096"/>
    <lineage>
        <taxon>Bacteria</taxon>
        <taxon>Pseudomonadati</taxon>
        <taxon>Myxococcota</taxon>
        <taxon>Myxococcia</taxon>
        <taxon>Myxococcales</taxon>
        <taxon>Cystobacterineae</taxon>
        <taxon>Archangiaceae</taxon>
        <taxon>Hyalangium</taxon>
    </lineage>
</organism>
<dbReference type="EMBL" id="JMCB01000003">
    <property type="protein sequence ID" value="KFE70126.1"/>
    <property type="molecule type" value="Genomic_DNA"/>
</dbReference>
<protein>
    <recommendedName>
        <fullName evidence="4">YtxH-like protein</fullName>
    </recommendedName>
</protein>
<keyword evidence="1" id="KW-0472">Membrane</keyword>
<dbReference type="PATRIC" id="fig|394096.3.peg.1650"/>
<feature type="transmembrane region" description="Helical" evidence="1">
    <location>
        <begin position="57"/>
        <end position="80"/>
    </location>
</feature>
<dbReference type="OrthoDB" id="5521367at2"/>
<dbReference type="Proteomes" id="UP000028725">
    <property type="component" value="Unassembled WGS sequence"/>
</dbReference>
<comment type="caution">
    <text evidence="2">The sequence shown here is derived from an EMBL/GenBank/DDBJ whole genome shotgun (WGS) entry which is preliminary data.</text>
</comment>
<evidence type="ECO:0000256" key="1">
    <source>
        <dbReference type="SAM" id="Phobius"/>
    </source>
</evidence>